<name>A0A1X7BXL3_9RHOB</name>
<feature type="transmembrane region" description="Helical" evidence="1">
    <location>
        <begin position="152"/>
        <end position="171"/>
    </location>
</feature>
<proteinExistence type="predicted"/>
<dbReference type="RefSeq" id="WP_176237785.1">
    <property type="nucleotide sequence ID" value="NZ_FWXB01000026.1"/>
</dbReference>
<evidence type="ECO:0000313" key="4">
    <source>
        <dbReference type="Proteomes" id="UP000193224"/>
    </source>
</evidence>
<dbReference type="InterPro" id="IPR037185">
    <property type="entry name" value="EmrE-like"/>
</dbReference>
<dbReference type="PANTHER" id="PTHR22911:SF137">
    <property type="entry name" value="SOLUTE CARRIER FAMILY 35 MEMBER G2-RELATED"/>
    <property type="match status" value="1"/>
</dbReference>
<keyword evidence="1" id="KW-0472">Membrane</keyword>
<reference evidence="3 4" key="1">
    <citation type="submission" date="2017-03" db="EMBL/GenBank/DDBJ databases">
        <authorList>
            <person name="Afonso C.L."/>
            <person name="Miller P.J."/>
            <person name="Scott M.A."/>
            <person name="Spackman E."/>
            <person name="Goraichik I."/>
            <person name="Dimitrov K.M."/>
            <person name="Suarez D.L."/>
            <person name="Swayne D.E."/>
        </authorList>
    </citation>
    <scope>NUCLEOTIDE SEQUENCE [LARGE SCALE GENOMIC DNA]</scope>
    <source>
        <strain evidence="3 4">CECT 7745</strain>
    </source>
</reference>
<keyword evidence="4" id="KW-1185">Reference proteome</keyword>
<feature type="domain" description="EamA" evidence="2">
    <location>
        <begin position="151"/>
        <end position="287"/>
    </location>
</feature>
<dbReference type="GO" id="GO:0016020">
    <property type="term" value="C:membrane"/>
    <property type="evidence" value="ECO:0007669"/>
    <property type="project" value="InterPro"/>
</dbReference>
<sequence length="294" mass="31329">MQKESSRLGLTLILVGAFLFGLMPTAARLAYEDGANALFAMLGRSFVGVLVLIVFIFLTGRRFKLTLSGMRKSWLAGISHTIAAFGVLASIVYIDISLASIILFLYPFPIAVVAHLRGETPLTPPLLILMAMAILGLALLLGVSFSNLDLRGVGIAFLGMVAFSVMIISMADLTKEIGAPFSNLLMTIWALLIFTAITAIGPSTGMISAISAPLSVLGWVFVAVVGLTFSLGYLCFFISANMIGASRASLLSTSEPVMMILCAILFVGESLDPLQWIGVIIVIACLTLSEMVRR</sequence>
<feature type="transmembrane region" description="Helical" evidence="1">
    <location>
        <begin position="98"/>
        <end position="114"/>
    </location>
</feature>
<dbReference type="PANTHER" id="PTHR22911">
    <property type="entry name" value="ACYL-MALONYL CONDENSING ENZYME-RELATED"/>
    <property type="match status" value="1"/>
</dbReference>
<accession>A0A1X7BXL3</accession>
<dbReference type="InterPro" id="IPR000620">
    <property type="entry name" value="EamA_dom"/>
</dbReference>
<evidence type="ECO:0000313" key="3">
    <source>
        <dbReference type="EMBL" id="SMC14446.1"/>
    </source>
</evidence>
<evidence type="ECO:0000256" key="1">
    <source>
        <dbReference type="SAM" id="Phobius"/>
    </source>
</evidence>
<feature type="transmembrane region" description="Helical" evidence="1">
    <location>
        <begin position="38"/>
        <end position="60"/>
    </location>
</feature>
<dbReference type="Proteomes" id="UP000193224">
    <property type="component" value="Unassembled WGS sequence"/>
</dbReference>
<dbReference type="EMBL" id="FWXB01000026">
    <property type="protein sequence ID" value="SMC14446.1"/>
    <property type="molecule type" value="Genomic_DNA"/>
</dbReference>
<evidence type="ECO:0000259" key="2">
    <source>
        <dbReference type="Pfam" id="PF00892"/>
    </source>
</evidence>
<gene>
    <name evidence="3" type="ORF">ROA7745_04313</name>
</gene>
<feature type="transmembrane region" description="Helical" evidence="1">
    <location>
        <begin position="250"/>
        <end position="268"/>
    </location>
</feature>
<dbReference type="SUPFAM" id="SSF103481">
    <property type="entry name" value="Multidrug resistance efflux transporter EmrE"/>
    <property type="match status" value="2"/>
</dbReference>
<feature type="domain" description="EamA" evidence="2">
    <location>
        <begin position="8"/>
        <end position="141"/>
    </location>
</feature>
<dbReference type="Pfam" id="PF00892">
    <property type="entry name" value="EamA"/>
    <property type="match status" value="2"/>
</dbReference>
<feature type="transmembrane region" description="Helical" evidence="1">
    <location>
        <begin position="126"/>
        <end position="146"/>
    </location>
</feature>
<dbReference type="AlphaFoldDB" id="A0A1X7BXL3"/>
<protein>
    <submittedName>
        <fullName evidence="3">EamA-like transporter family protein</fullName>
    </submittedName>
</protein>
<keyword evidence="1" id="KW-1133">Transmembrane helix</keyword>
<feature type="transmembrane region" description="Helical" evidence="1">
    <location>
        <begin position="216"/>
        <end position="238"/>
    </location>
</feature>
<feature type="transmembrane region" description="Helical" evidence="1">
    <location>
        <begin position="72"/>
        <end position="92"/>
    </location>
</feature>
<feature type="transmembrane region" description="Helical" evidence="1">
    <location>
        <begin position="274"/>
        <end position="292"/>
    </location>
</feature>
<feature type="transmembrane region" description="Helical" evidence="1">
    <location>
        <begin position="183"/>
        <end position="210"/>
    </location>
</feature>
<organism evidence="3 4">
    <name type="scientific">Roseovarius aestuarii</name>
    <dbReference type="NCBI Taxonomy" id="475083"/>
    <lineage>
        <taxon>Bacteria</taxon>
        <taxon>Pseudomonadati</taxon>
        <taxon>Pseudomonadota</taxon>
        <taxon>Alphaproteobacteria</taxon>
        <taxon>Rhodobacterales</taxon>
        <taxon>Roseobacteraceae</taxon>
        <taxon>Roseovarius</taxon>
    </lineage>
</organism>
<keyword evidence="1" id="KW-0812">Transmembrane</keyword>
<dbReference type="Gene3D" id="1.10.3730.20">
    <property type="match status" value="1"/>
</dbReference>